<sequence>MLVLLFTSFTLPLSSALTLDNPLPLLLPPPASAANNNTPMPMPMPNAPLPTAAAPHVSYICNGNAFGYGLDNDSCAQSVALVGISTTVLTFGMRSSAGRAYDIELPQRFISTDGKCVIEPSLTPGATEASASAEDIAVAAFVVVRNCVGGEGATGGIAKDIVPNGDDRLRVFVSKYDPDNVRCYGKMPPAPPDARVSCRQILNTMDADGQHTAFGPASDPEAEVGLPLLLVSSDQQCKMTIRTTGKGAGHTDTWSWGQFWEVGIALAGMCVREGKEGVQTRLGDNGWLYMEVGGPQTGLLQGNVTVA</sequence>
<feature type="signal peptide" evidence="1">
    <location>
        <begin position="1"/>
        <end position="16"/>
    </location>
</feature>
<protein>
    <submittedName>
        <fullName evidence="2">Uncharacterized protein</fullName>
    </submittedName>
</protein>
<evidence type="ECO:0000313" key="3">
    <source>
        <dbReference type="Proteomes" id="UP000664203"/>
    </source>
</evidence>
<dbReference type="Proteomes" id="UP000664203">
    <property type="component" value="Unassembled WGS sequence"/>
</dbReference>
<evidence type="ECO:0000313" key="2">
    <source>
        <dbReference type="EMBL" id="CAF9918332.1"/>
    </source>
</evidence>
<reference evidence="2" key="1">
    <citation type="submission" date="2021-03" db="EMBL/GenBank/DDBJ databases">
        <authorList>
            <person name="Tagirdzhanova G."/>
        </authorList>
    </citation>
    <scope>NUCLEOTIDE SEQUENCE</scope>
</reference>
<organism evidence="2 3">
    <name type="scientific">Alectoria fallacina</name>
    <dbReference type="NCBI Taxonomy" id="1903189"/>
    <lineage>
        <taxon>Eukaryota</taxon>
        <taxon>Fungi</taxon>
        <taxon>Dikarya</taxon>
        <taxon>Ascomycota</taxon>
        <taxon>Pezizomycotina</taxon>
        <taxon>Lecanoromycetes</taxon>
        <taxon>OSLEUM clade</taxon>
        <taxon>Lecanoromycetidae</taxon>
        <taxon>Lecanorales</taxon>
        <taxon>Lecanorineae</taxon>
        <taxon>Parmeliaceae</taxon>
        <taxon>Alectoria</taxon>
    </lineage>
</organism>
<evidence type="ECO:0000256" key="1">
    <source>
        <dbReference type="SAM" id="SignalP"/>
    </source>
</evidence>
<dbReference type="OrthoDB" id="5404491at2759"/>
<accession>A0A8H3F937</accession>
<keyword evidence="3" id="KW-1185">Reference proteome</keyword>
<dbReference type="EMBL" id="CAJPDR010000110">
    <property type="protein sequence ID" value="CAF9918332.1"/>
    <property type="molecule type" value="Genomic_DNA"/>
</dbReference>
<comment type="caution">
    <text evidence="2">The sequence shown here is derived from an EMBL/GenBank/DDBJ whole genome shotgun (WGS) entry which is preliminary data.</text>
</comment>
<keyword evidence="1" id="KW-0732">Signal</keyword>
<gene>
    <name evidence="2" type="ORF">ALECFALPRED_000647</name>
</gene>
<proteinExistence type="predicted"/>
<name>A0A8H3F937_9LECA</name>
<feature type="chain" id="PRO_5034277568" evidence="1">
    <location>
        <begin position="17"/>
        <end position="307"/>
    </location>
</feature>
<dbReference type="AlphaFoldDB" id="A0A8H3F937"/>